<keyword evidence="2" id="KW-1185">Reference proteome</keyword>
<dbReference type="Proteomes" id="UP001597062">
    <property type="component" value="Unassembled WGS sequence"/>
</dbReference>
<evidence type="ECO:0000313" key="2">
    <source>
        <dbReference type="Proteomes" id="UP001597062"/>
    </source>
</evidence>
<accession>A0ABW3JWW0</accession>
<proteinExistence type="predicted"/>
<dbReference type="RefSeq" id="WP_386108885.1">
    <property type="nucleotide sequence ID" value="NZ_JBHTJR010000054.1"/>
</dbReference>
<evidence type="ECO:0000313" key="1">
    <source>
        <dbReference type="EMBL" id="MFD0994026.1"/>
    </source>
</evidence>
<reference evidence="2" key="1">
    <citation type="journal article" date="2019" name="Int. J. Syst. Evol. Microbiol.">
        <title>The Global Catalogue of Microorganisms (GCM) 10K type strain sequencing project: providing services to taxonomists for standard genome sequencing and annotation.</title>
        <authorList>
            <consortium name="The Broad Institute Genomics Platform"/>
            <consortium name="The Broad Institute Genome Sequencing Center for Infectious Disease"/>
            <person name="Wu L."/>
            <person name="Ma J."/>
        </authorList>
    </citation>
    <scope>NUCLEOTIDE SEQUENCE [LARGE SCALE GENOMIC DNA]</scope>
    <source>
        <strain evidence="2">CCUG 60527</strain>
    </source>
</reference>
<protein>
    <submittedName>
        <fullName evidence="1">Uncharacterized protein</fullName>
    </submittedName>
</protein>
<sequence>MKRFLFFILYFATFNIYSQVKIGDNPSIIDSNSILELESSDKVLVITRLTDAEMNSIQPLRGALVYNTDSDCVYTYNGTTWVSLCSNSTSNNITVTTSGSAPTNNSMGDFWINDANNNYVSIWDGSQWIPIDTNPRRGNGAPDSSNAPNPIAGDLYVDQTTGIIYAYNGSSWVNSSTSVNANNGVFVAANNTIQLGGVLIRPTTITTDATNTLAIQGLQDGDVTQDDIVTVNQTTGELRRVNLSSLMREEVAEITAINGQTQFTAPLPITDGRKVNVYRNGVRVDFTIVNTTTIEVEAGAICFDGDQIRIVQFY</sequence>
<dbReference type="EMBL" id="JBHTJR010000054">
    <property type="protein sequence ID" value="MFD0994026.1"/>
    <property type="molecule type" value="Genomic_DNA"/>
</dbReference>
<organism evidence="1 2">
    <name type="scientific">Tenacibaculum geojense</name>
    <dbReference type="NCBI Taxonomy" id="915352"/>
    <lineage>
        <taxon>Bacteria</taxon>
        <taxon>Pseudomonadati</taxon>
        <taxon>Bacteroidota</taxon>
        <taxon>Flavobacteriia</taxon>
        <taxon>Flavobacteriales</taxon>
        <taxon>Flavobacteriaceae</taxon>
        <taxon>Tenacibaculum</taxon>
    </lineage>
</organism>
<comment type="caution">
    <text evidence="1">The sequence shown here is derived from an EMBL/GenBank/DDBJ whole genome shotgun (WGS) entry which is preliminary data.</text>
</comment>
<name>A0ABW3JWW0_9FLAO</name>
<gene>
    <name evidence="1" type="ORF">ACFQ1U_12490</name>
</gene>